<evidence type="ECO:0000313" key="2">
    <source>
        <dbReference type="Proteomes" id="UP001169719"/>
    </source>
</evidence>
<evidence type="ECO:0000313" key="1">
    <source>
        <dbReference type="EMBL" id="MDN2483864.1"/>
    </source>
</evidence>
<gene>
    <name evidence="1" type="ORF">QWJ08_21150</name>
</gene>
<protein>
    <submittedName>
        <fullName evidence="1">Uncharacterized protein</fullName>
    </submittedName>
</protein>
<keyword evidence="2" id="KW-1185">Reference proteome</keyword>
<proteinExistence type="predicted"/>
<comment type="caution">
    <text evidence="1">The sequence shown here is derived from an EMBL/GenBank/DDBJ whole genome shotgun (WGS) entry which is preliminary data.</text>
</comment>
<dbReference type="Proteomes" id="UP001169719">
    <property type="component" value="Unassembled WGS sequence"/>
</dbReference>
<dbReference type="RefSeq" id="WP_289964023.1">
    <property type="nucleotide sequence ID" value="NZ_JAUEOZ010000003.1"/>
</dbReference>
<dbReference type="EMBL" id="JAUEOZ010000003">
    <property type="protein sequence ID" value="MDN2483864.1"/>
    <property type="molecule type" value="Genomic_DNA"/>
</dbReference>
<name>A0ABT7Y759_9VIBR</name>
<accession>A0ABT7Y759</accession>
<organism evidence="1 2">
    <name type="scientific">Vibrio agarivorans</name>
    <dbReference type="NCBI Taxonomy" id="153622"/>
    <lineage>
        <taxon>Bacteria</taxon>
        <taxon>Pseudomonadati</taxon>
        <taxon>Pseudomonadota</taxon>
        <taxon>Gammaproteobacteria</taxon>
        <taxon>Vibrionales</taxon>
        <taxon>Vibrionaceae</taxon>
        <taxon>Vibrio</taxon>
    </lineage>
</organism>
<sequence length="300" mass="34619">MAFETTKQHQIFENHGKYIVKSDLVATCMGSNLQTQYNEEYVFQGFGYCKDVGYALLSFLAFKALDIERVPFCYERILHGPMNFHRRSVYEEHLSKLDSETMPVVLQEVIAIYEHTQRSLSSMGLDKVSIIRNIEVDFTARDVNARKYTLGFYNYVRAHKVLGLPSVPIDMDSLNSFTDSNQEYSGQGDIALRMMVNARDVFYCSALVDSHYADTDFIEPNEWVVINRSPTGVVSIPTDDIEIRENRFSWVGALSEVEAQDIIDTYSPYRVRDLQLKKSEVPDPEVKYNWKARLALWLLK</sequence>
<reference evidence="1" key="1">
    <citation type="submission" date="2024-05" db="EMBL/GenBank/DDBJ databases">
        <title>Genome Sequences of Four Agar- Degrading Marine Bacteria.</title>
        <authorList>
            <person name="Phillips E.K."/>
            <person name="Shaffer J.C."/>
            <person name="Henson M.W."/>
            <person name="Temperton B."/>
            <person name="Thrash C.J."/>
            <person name="Martin M.O."/>
        </authorList>
    </citation>
    <scope>NUCLEOTIDE SEQUENCE</scope>
    <source>
        <strain evidence="1">EKP203</strain>
    </source>
</reference>